<feature type="region of interest" description="Disordered" evidence="1">
    <location>
        <begin position="239"/>
        <end position="320"/>
    </location>
</feature>
<dbReference type="RefSeq" id="WP_268870442.1">
    <property type="nucleotide sequence ID" value="NZ_CP009211.1"/>
</dbReference>
<organism evidence="3 4">
    <name type="scientific">Corynebacterium imitans</name>
    <dbReference type="NCBI Taxonomy" id="156978"/>
    <lineage>
        <taxon>Bacteria</taxon>
        <taxon>Bacillati</taxon>
        <taxon>Actinomycetota</taxon>
        <taxon>Actinomycetes</taxon>
        <taxon>Mycobacteriales</taxon>
        <taxon>Corynebacteriaceae</taxon>
        <taxon>Corynebacterium</taxon>
    </lineage>
</organism>
<dbReference type="EMBL" id="LT906467">
    <property type="protein sequence ID" value="SNV52931.1"/>
    <property type="molecule type" value="Genomic_DNA"/>
</dbReference>
<evidence type="ECO:0000313" key="3">
    <source>
        <dbReference type="EMBL" id="SNV52931.1"/>
    </source>
</evidence>
<dbReference type="InterPro" id="IPR007331">
    <property type="entry name" value="Htaa"/>
</dbReference>
<name>A0A239Y0Z8_9CORY</name>
<feature type="region of interest" description="Disordered" evidence="1">
    <location>
        <begin position="161"/>
        <end position="205"/>
    </location>
</feature>
<feature type="domain" description="Htaa" evidence="2">
    <location>
        <begin position="319"/>
        <end position="473"/>
    </location>
</feature>
<feature type="compositionally biased region" description="Polar residues" evidence="1">
    <location>
        <begin position="309"/>
        <end position="320"/>
    </location>
</feature>
<accession>A0A239Y0Z8</accession>
<proteinExistence type="predicted"/>
<feature type="region of interest" description="Disordered" evidence="1">
    <location>
        <begin position="479"/>
        <end position="520"/>
    </location>
</feature>
<feature type="compositionally biased region" description="Gly residues" evidence="1">
    <location>
        <begin position="179"/>
        <end position="193"/>
    </location>
</feature>
<protein>
    <submittedName>
        <fullName evidence="3">Hypothetical membrane protein</fullName>
    </submittedName>
</protein>
<feature type="domain" description="Htaa" evidence="2">
    <location>
        <begin position="1"/>
        <end position="158"/>
    </location>
</feature>
<evidence type="ECO:0000313" key="4">
    <source>
        <dbReference type="Proteomes" id="UP000215374"/>
    </source>
</evidence>
<feature type="compositionally biased region" description="Low complexity" evidence="1">
    <location>
        <begin position="240"/>
        <end position="293"/>
    </location>
</feature>
<dbReference type="Pfam" id="PF04213">
    <property type="entry name" value="HtaA"/>
    <property type="match status" value="2"/>
</dbReference>
<reference evidence="3 4" key="1">
    <citation type="submission" date="2017-06" db="EMBL/GenBank/DDBJ databases">
        <authorList>
            <consortium name="Pathogen Informatics"/>
        </authorList>
    </citation>
    <scope>NUCLEOTIDE SEQUENCE [LARGE SCALE GENOMIC DNA]</scope>
    <source>
        <strain evidence="3 4">NCTC13015</strain>
    </source>
</reference>
<dbReference type="AlphaFoldDB" id="A0A239Y0Z8"/>
<feature type="compositionally biased region" description="Polar residues" evidence="1">
    <location>
        <begin position="479"/>
        <end position="493"/>
    </location>
</feature>
<evidence type="ECO:0000256" key="1">
    <source>
        <dbReference type="SAM" id="MobiDB-lite"/>
    </source>
</evidence>
<dbReference type="Proteomes" id="UP000215374">
    <property type="component" value="Chromosome 1"/>
</dbReference>
<sequence>MNWGVRESFRKYVETGVAKGSISTSGGATNSGSGFTFPLESSAISSSTSGQVNFSGEVHFYGHNGALDMLLSNPVIVVNGTQAELRVDYASRKYEGVDKTGAIREGRQEVLAAIALSQAPDFAASQTTIAGTVSLTSSGAEIFGGFYEAGETLDPISIELSLDDANGPAPTPQHSLGAPPGGQTGTSPGGGTGATRSQATSGPASLLGDINDTLIEVNGLLVNTDNVLKNGESLYNRANPAAQARQTQQAPQTAPSPQTQQGSQAQQAPKQQASQAGQASQSGQSGQAKQAPQTQQARQAELATGGACSASTSKGVTSAEATWGVRQSFRTYIRGNIAKGAWELKGVGDNGTSFTFNGNAGAVDPSTRSGTILLPGSIRFTGHNGVLDTRFSNLEIQFSGNTGQLVVNASSNNTDGKRNDYGRIAIATLNFTDLSVSDSAASGTATATLTDVGAEAFGQFYPAGDPLDPVSFTAQLGGSSNCAEGQGDSSSAAATGKGGTSNSAEKLRGGGGTGGNAASTTANTAAGASVLDEVEDVETAVSAEQPQGGQFQIKNGASDFGSGNGWDDAALAKFLLLAASVIGAGGALTRFVITV</sequence>
<gene>
    <name evidence="3" type="ORF">SAMEA4535761_00110</name>
</gene>
<evidence type="ECO:0000259" key="2">
    <source>
        <dbReference type="Pfam" id="PF04213"/>
    </source>
</evidence>